<protein>
    <submittedName>
        <fullName evidence="1">Uncharacterized protein</fullName>
    </submittedName>
</protein>
<name>A0ACC2HT39_9PLEO</name>
<organism evidence="1 2">
    <name type="scientific">Boeremia exigua</name>
    <dbReference type="NCBI Taxonomy" id="749465"/>
    <lineage>
        <taxon>Eukaryota</taxon>
        <taxon>Fungi</taxon>
        <taxon>Dikarya</taxon>
        <taxon>Ascomycota</taxon>
        <taxon>Pezizomycotina</taxon>
        <taxon>Dothideomycetes</taxon>
        <taxon>Pleosporomycetidae</taxon>
        <taxon>Pleosporales</taxon>
        <taxon>Pleosporineae</taxon>
        <taxon>Didymellaceae</taxon>
        <taxon>Boeremia</taxon>
    </lineage>
</organism>
<reference evidence="1" key="1">
    <citation type="submission" date="2022-11" db="EMBL/GenBank/DDBJ databases">
        <title>Genome Sequence of Boeremia exigua.</title>
        <authorList>
            <person name="Buettner E."/>
        </authorList>
    </citation>
    <scope>NUCLEOTIDE SEQUENCE</scope>
    <source>
        <strain evidence="1">CU02</strain>
    </source>
</reference>
<evidence type="ECO:0000313" key="2">
    <source>
        <dbReference type="Proteomes" id="UP001153331"/>
    </source>
</evidence>
<gene>
    <name evidence="1" type="ORF">OPT61_g9740</name>
</gene>
<evidence type="ECO:0000313" key="1">
    <source>
        <dbReference type="EMBL" id="KAJ8106136.1"/>
    </source>
</evidence>
<accession>A0ACC2HT39</accession>
<keyword evidence="2" id="KW-1185">Reference proteome</keyword>
<proteinExistence type="predicted"/>
<sequence length="1294" mass="141945">MPPSATPTASVPASDASAAAPAAPLRPGILIVTLHEGKGFSLPPGAEQAFSGGSHHQGSLSTGGGFSVAGSVRPGSSRNPVVGSYTGHGRPQSAAGSINAAPTIHGRYSSKHLPYALVDFDKQQVFINAVSGTPENPLWAGGNTQYKFDVSRITHLTVSLYIRNPTAPPNAGRNEDIFIGTLKIDPRFEEQRDGKDRKESTAAGQAGADWINVNFGSGQMRVGVNFVENRQDRLTIDDFELLKVVGKGSFGKVMQVQKKDTHRIYALKTIRKAHIISRSEVAHTLAERSVLAQINNPFIVPLKFSFQSPEKLYLVLAFVNGGELFHHLQKEQRFDINRARFYAAELLCALECLHGFNVIYRDLKPENILLDYTGHIALCDFGLCKLDMKDEDRTNTFCGTPEYLAPELLTGGGYTKSVDWWTLGVLLYEMLTGLPPFYDENTNDMYRKILTEPLHFPGPEIVPPAARDLLTRLLDRNAEKRLGAKGAAEIKAHYFFHSIDWRKLLERKYEPSFKPAVVDAKDTANFDREFTSEAPTDSYVDGPMLSQTMQEQFAGWSYNRPVAGLGDAGGSVKDPSFEARPIAGCFGERTACALSPGHWCCYLSAFGAYIDERVIGGNSQRVWLFWFCNGIGVGAAAPSTALDAATSTIAVSHHSTLSTLLSAQLTLPFPYDTQASISVTQHARLLASVRPERLVVPPGPPPEARKGHCPEGRFEKFSHTFKNDAEGSEILFDFSKNFITEETVKLLVELAKEAGLEQLRDDMFAGKKINFTEDRAVYHVALRNTSNQKMEVDGQSVVEGVNDVLEHIKEFTEQVRSGEWKGYTGKKIDTIINIGIGGSDLGPVMVTEALKPYADRSLKTHFVSNIDGTHIAEALRDSNRETTLFLIASKTFTTAETTTNANTAKSWFLEQAKEADIAKHFVALSTNEEEVTKFGIDKKNMFGFSDWVGGRYSVWSAIGTSVALYIGYDNFHKFLEGAHAMDKHFQETPLEKNIPVLGGLLSVWYSDFFGAQTHLVSPFPAYLQQLSMESNGKAITRSGDYVKYTTGPILFGEPATNAQHSFYQLLHQGTKLIPTDFIMAAQSHNPVQNNKHQKMLASNFFAQAEALMVGKTPDQVKAEGAPDSLVSHKTFLGNRPTTSILADKITPATLGALIVYYEHLTFTEGAIWNINSFDQWGVELGKSLAKKIQAELDDDKASDSHDASTSGLINAFKKKSQLFLYDHGLEDVLAAAPGGESALASPRQRQRTRPQRPALNPRLQPRRAHPPKPANTSPTPTATCNTSPSPSAPKPPAP</sequence>
<dbReference type="EMBL" id="JAPHNI010001260">
    <property type="protein sequence ID" value="KAJ8106136.1"/>
    <property type="molecule type" value="Genomic_DNA"/>
</dbReference>
<dbReference type="Proteomes" id="UP001153331">
    <property type="component" value="Unassembled WGS sequence"/>
</dbReference>
<comment type="caution">
    <text evidence="1">The sequence shown here is derived from an EMBL/GenBank/DDBJ whole genome shotgun (WGS) entry which is preliminary data.</text>
</comment>